<dbReference type="EMBL" id="CP054547">
    <property type="protein sequence ID" value="QSL67042.1"/>
    <property type="molecule type" value="Genomic_DNA"/>
</dbReference>
<dbReference type="Proteomes" id="UP000663699">
    <property type="component" value="Chromosome 16"/>
</dbReference>
<dbReference type="PANTHER" id="PTHR11158">
    <property type="entry name" value="MSF1/PX19 RELATED"/>
    <property type="match status" value="1"/>
</dbReference>
<dbReference type="Pfam" id="PF04707">
    <property type="entry name" value="PRELI"/>
    <property type="match status" value="1"/>
</dbReference>
<proteinExistence type="predicted"/>
<keyword evidence="3" id="KW-1185">Reference proteome</keyword>
<sequence length="199" mass="22540">MSPDTPSGTDLSSYSWPIVTLAWFLRYPNPYSKHVVSVDVVERYVDGAGCLRTTRLILKNGKLPKWGAKLFKISQSYILEDSIVDLKSNQMHTFIRNLDHTKVMKVIESQTYSVSHSNSCQYLVSALWISADANRTFVNVTAQIKSSFGWGFTNKIERFGVVKFSKNLINSRAGMTHVLKVLRDNGWAKHTNMFDVIAT</sequence>
<dbReference type="InterPro" id="IPR037365">
    <property type="entry name" value="Slowmo/Ups"/>
</dbReference>
<dbReference type="GO" id="GO:0005758">
    <property type="term" value="C:mitochondrial intermembrane space"/>
    <property type="evidence" value="ECO:0007669"/>
    <property type="project" value="InterPro"/>
</dbReference>
<accession>A0A899G4I2</accession>
<reference evidence="2" key="1">
    <citation type="submission" date="2020-06" db="EMBL/GenBank/DDBJ databases">
        <title>Genomes of multiple members of Pneumocystis genus reveal paths to human pathogen Pneumocystis jirovecii.</title>
        <authorList>
            <person name="Cisse O.H."/>
            <person name="Ma L."/>
            <person name="Dekker J."/>
            <person name="Khil P."/>
            <person name="Jo J."/>
            <person name="Brenchley J."/>
            <person name="Blair R."/>
            <person name="Pahar B."/>
            <person name="Chabe M."/>
            <person name="Van Rompay K.A."/>
            <person name="Keesler R."/>
            <person name="Sukura A."/>
            <person name="Hirsch V."/>
            <person name="Kutty G."/>
            <person name="Liu Y."/>
            <person name="Peng L."/>
            <person name="Chen J."/>
            <person name="Song J."/>
            <person name="Weissenbacher-Lang C."/>
            <person name="Xu J."/>
            <person name="Upham N.S."/>
            <person name="Stajich J.E."/>
            <person name="Cuomo C.A."/>
            <person name="Cushion M.T."/>
            <person name="Kovacs J.A."/>
        </authorList>
    </citation>
    <scope>NUCLEOTIDE SEQUENCE</scope>
    <source>
        <strain evidence="2">2A</strain>
    </source>
</reference>
<dbReference type="OrthoDB" id="341300at2759"/>
<dbReference type="AlphaFoldDB" id="A0A899G4I2"/>
<name>A0A899G4I2_9ASCO</name>
<dbReference type="InterPro" id="IPR006797">
    <property type="entry name" value="PRELI/MSF1_dom"/>
</dbReference>
<evidence type="ECO:0000313" key="3">
    <source>
        <dbReference type="Proteomes" id="UP000663699"/>
    </source>
</evidence>
<evidence type="ECO:0000313" key="2">
    <source>
        <dbReference type="EMBL" id="QSL67042.1"/>
    </source>
</evidence>
<feature type="domain" description="PRELI/MSF1" evidence="1">
    <location>
        <begin position="3"/>
        <end position="187"/>
    </location>
</feature>
<gene>
    <name evidence="2" type="ORF">MERGE_001429</name>
</gene>
<organism evidence="2 3">
    <name type="scientific">Pneumocystis wakefieldiae</name>
    <dbReference type="NCBI Taxonomy" id="38082"/>
    <lineage>
        <taxon>Eukaryota</taxon>
        <taxon>Fungi</taxon>
        <taxon>Dikarya</taxon>
        <taxon>Ascomycota</taxon>
        <taxon>Taphrinomycotina</taxon>
        <taxon>Pneumocystomycetes</taxon>
        <taxon>Pneumocystaceae</taxon>
        <taxon>Pneumocystis</taxon>
    </lineage>
</organism>
<dbReference type="PROSITE" id="PS50904">
    <property type="entry name" value="PRELI_MSF1"/>
    <property type="match status" value="1"/>
</dbReference>
<protein>
    <recommendedName>
        <fullName evidence="1">PRELI/MSF1 domain-containing protein</fullName>
    </recommendedName>
</protein>
<evidence type="ECO:0000259" key="1">
    <source>
        <dbReference type="PROSITE" id="PS50904"/>
    </source>
</evidence>